<gene>
    <name evidence="1" type="ORF">K488DRAFT_76803</name>
</gene>
<dbReference type="Proteomes" id="UP000814128">
    <property type="component" value="Unassembled WGS sequence"/>
</dbReference>
<sequence>MSIDSRSSIRTTATSVTSYDDDASMRSGSPQPSVYSMTSSIRAASYRHEYGRGVNNYSDVYWLPADDEELDRLDLQHRMFQRLMGKYPAPLHDILKDDTPEDPKRALDLGCGSGGWIMDLARDYPHCDCVAVDLVPMQREDMPPNCRSEVDDINFGLQHFFNAFHVVHARLISSGIRDYEYLVDHISGALRPGGLVDILEFDFRVYGPDRKPFTIMPNSNAPYFARWMSLLNMAVRQRGGSPDAANSIHSYVLEHGAYEDVIYREYFIPTAPFMSKRDPNYSYIRPISETFRDDIYAFLQSGRPILLASGLCETVVDSLAQNAHDELRDARTVSYIRVENVYARKIQQPAP</sequence>
<evidence type="ECO:0000313" key="2">
    <source>
        <dbReference type="Proteomes" id="UP000814128"/>
    </source>
</evidence>
<accession>A0ACB8QTJ0</accession>
<name>A0ACB8QTJ0_9AGAM</name>
<evidence type="ECO:0000313" key="1">
    <source>
        <dbReference type="EMBL" id="KAI0035129.1"/>
    </source>
</evidence>
<comment type="caution">
    <text evidence="1">The sequence shown here is derived from an EMBL/GenBank/DDBJ whole genome shotgun (WGS) entry which is preliminary data.</text>
</comment>
<proteinExistence type="predicted"/>
<organism evidence="1 2">
    <name type="scientific">Vararia minispora EC-137</name>
    <dbReference type="NCBI Taxonomy" id="1314806"/>
    <lineage>
        <taxon>Eukaryota</taxon>
        <taxon>Fungi</taxon>
        <taxon>Dikarya</taxon>
        <taxon>Basidiomycota</taxon>
        <taxon>Agaricomycotina</taxon>
        <taxon>Agaricomycetes</taxon>
        <taxon>Russulales</taxon>
        <taxon>Lachnocladiaceae</taxon>
        <taxon>Vararia</taxon>
    </lineage>
</organism>
<keyword evidence="1" id="KW-0808">Transferase</keyword>
<keyword evidence="1" id="KW-0489">Methyltransferase</keyword>
<protein>
    <submittedName>
        <fullName evidence="1">S-adenosyl-L-methionine-dependent methyltransferase</fullName>
    </submittedName>
</protein>
<reference evidence="1" key="2">
    <citation type="journal article" date="2022" name="New Phytol.">
        <title>Evolutionary transition to the ectomycorrhizal habit in the genomes of a hyperdiverse lineage of mushroom-forming fungi.</title>
        <authorList>
            <person name="Looney B."/>
            <person name="Miyauchi S."/>
            <person name="Morin E."/>
            <person name="Drula E."/>
            <person name="Courty P.E."/>
            <person name="Kohler A."/>
            <person name="Kuo A."/>
            <person name="LaButti K."/>
            <person name="Pangilinan J."/>
            <person name="Lipzen A."/>
            <person name="Riley R."/>
            <person name="Andreopoulos W."/>
            <person name="He G."/>
            <person name="Johnson J."/>
            <person name="Nolan M."/>
            <person name="Tritt A."/>
            <person name="Barry K.W."/>
            <person name="Grigoriev I.V."/>
            <person name="Nagy L.G."/>
            <person name="Hibbett D."/>
            <person name="Henrissat B."/>
            <person name="Matheny P.B."/>
            <person name="Labbe J."/>
            <person name="Martin F.M."/>
        </authorList>
    </citation>
    <scope>NUCLEOTIDE SEQUENCE</scope>
    <source>
        <strain evidence="1">EC-137</strain>
    </source>
</reference>
<keyword evidence="2" id="KW-1185">Reference proteome</keyword>
<dbReference type="EMBL" id="MU273489">
    <property type="protein sequence ID" value="KAI0035129.1"/>
    <property type="molecule type" value="Genomic_DNA"/>
</dbReference>
<reference evidence="1" key="1">
    <citation type="submission" date="2021-02" db="EMBL/GenBank/DDBJ databases">
        <authorList>
            <consortium name="DOE Joint Genome Institute"/>
            <person name="Ahrendt S."/>
            <person name="Looney B.P."/>
            <person name="Miyauchi S."/>
            <person name="Morin E."/>
            <person name="Drula E."/>
            <person name="Courty P.E."/>
            <person name="Chicoki N."/>
            <person name="Fauchery L."/>
            <person name="Kohler A."/>
            <person name="Kuo A."/>
            <person name="Labutti K."/>
            <person name="Pangilinan J."/>
            <person name="Lipzen A."/>
            <person name="Riley R."/>
            <person name="Andreopoulos W."/>
            <person name="He G."/>
            <person name="Johnson J."/>
            <person name="Barry K.W."/>
            <person name="Grigoriev I.V."/>
            <person name="Nagy L."/>
            <person name="Hibbett D."/>
            <person name="Henrissat B."/>
            <person name="Matheny P.B."/>
            <person name="Labbe J."/>
            <person name="Martin F."/>
        </authorList>
    </citation>
    <scope>NUCLEOTIDE SEQUENCE</scope>
    <source>
        <strain evidence="1">EC-137</strain>
    </source>
</reference>